<protein>
    <recommendedName>
        <fullName evidence="4">Solute-binding protein family 3/N-terminal domain-containing protein</fullName>
    </recommendedName>
</protein>
<organism evidence="2 3">
    <name type="scientific">Bowmanella denitrificans</name>
    <dbReference type="NCBI Taxonomy" id="366582"/>
    <lineage>
        <taxon>Bacteria</taxon>
        <taxon>Pseudomonadati</taxon>
        <taxon>Pseudomonadota</taxon>
        <taxon>Gammaproteobacteria</taxon>
        <taxon>Alteromonadales</taxon>
        <taxon>Alteromonadaceae</taxon>
        <taxon>Bowmanella</taxon>
    </lineage>
</organism>
<name>A0ABN0XXG1_9ALTE</name>
<evidence type="ECO:0000256" key="1">
    <source>
        <dbReference type="SAM" id="SignalP"/>
    </source>
</evidence>
<sequence length="225" mass="25237">MPKFTSLCLLFCLCCGPAAALAEPTKLLFSYIEHPQVGIVTDLLKSSYQSLGIELEFVKVAAERERIMAVNGELDGIAVRLSSMAPMLDNMRMVKVPLLKVQVRLVCRLGIECDNGLLDHTGIQIAVPQGSRMAADIVKKNQLKALWFTSNQQILDMLEMGRIDYGLTAYIDNRDFPFDASRLQLAEVSIHNEAAYHFLHKRHARLMHQVELALRRELAKPSSTN</sequence>
<dbReference type="EMBL" id="BAAAEI010000031">
    <property type="protein sequence ID" value="GAA0375150.1"/>
    <property type="molecule type" value="Genomic_DNA"/>
</dbReference>
<evidence type="ECO:0000313" key="3">
    <source>
        <dbReference type="Proteomes" id="UP001501757"/>
    </source>
</evidence>
<dbReference type="RefSeq" id="WP_343847550.1">
    <property type="nucleotide sequence ID" value="NZ_BAAAEI010000031.1"/>
</dbReference>
<keyword evidence="3" id="KW-1185">Reference proteome</keyword>
<dbReference type="SUPFAM" id="SSF53850">
    <property type="entry name" value="Periplasmic binding protein-like II"/>
    <property type="match status" value="1"/>
</dbReference>
<feature type="chain" id="PRO_5046254494" description="Solute-binding protein family 3/N-terminal domain-containing protein" evidence="1">
    <location>
        <begin position="23"/>
        <end position="225"/>
    </location>
</feature>
<accession>A0ABN0XXG1</accession>
<evidence type="ECO:0000313" key="2">
    <source>
        <dbReference type="EMBL" id="GAA0375150.1"/>
    </source>
</evidence>
<proteinExistence type="predicted"/>
<dbReference type="Gene3D" id="3.40.190.10">
    <property type="entry name" value="Periplasmic binding protein-like II"/>
    <property type="match status" value="2"/>
</dbReference>
<reference evidence="2 3" key="1">
    <citation type="journal article" date="2019" name="Int. J. Syst. Evol. Microbiol.">
        <title>The Global Catalogue of Microorganisms (GCM) 10K type strain sequencing project: providing services to taxonomists for standard genome sequencing and annotation.</title>
        <authorList>
            <consortium name="The Broad Institute Genomics Platform"/>
            <consortium name="The Broad Institute Genome Sequencing Center for Infectious Disease"/>
            <person name="Wu L."/>
            <person name="Ma J."/>
        </authorList>
    </citation>
    <scope>NUCLEOTIDE SEQUENCE [LARGE SCALE GENOMIC DNA]</scope>
    <source>
        <strain evidence="2 3">JCM 13378</strain>
    </source>
</reference>
<gene>
    <name evidence="2" type="ORF">GCM10009092_44250</name>
</gene>
<evidence type="ECO:0008006" key="4">
    <source>
        <dbReference type="Google" id="ProtNLM"/>
    </source>
</evidence>
<dbReference type="Proteomes" id="UP001501757">
    <property type="component" value="Unassembled WGS sequence"/>
</dbReference>
<feature type="signal peptide" evidence="1">
    <location>
        <begin position="1"/>
        <end position="22"/>
    </location>
</feature>
<keyword evidence="1" id="KW-0732">Signal</keyword>
<comment type="caution">
    <text evidence="2">The sequence shown here is derived from an EMBL/GenBank/DDBJ whole genome shotgun (WGS) entry which is preliminary data.</text>
</comment>